<feature type="transmembrane region" description="Helical" evidence="5">
    <location>
        <begin position="123"/>
        <end position="141"/>
    </location>
</feature>
<dbReference type="GO" id="GO:0012505">
    <property type="term" value="C:endomembrane system"/>
    <property type="evidence" value="ECO:0007669"/>
    <property type="project" value="UniProtKB-SubCell"/>
</dbReference>
<dbReference type="PANTHER" id="PTHR39535">
    <property type="entry name" value="SPORULATION-DELAYING PROTEIN SDPB"/>
    <property type="match status" value="1"/>
</dbReference>
<gene>
    <name evidence="7" type="ORF">FA047_01815</name>
</gene>
<dbReference type="EMBL" id="SWBQ01000001">
    <property type="protein sequence ID" value="TKC08858.1"/>
    <property type="molecule type" value="Genomic_DNA"/>
</dbReference>
<feature type="transmembrane region" description="Helical" evidence="5">
    <location>
        <begin position="222"/>
        <end position="240"/>
    </location>
</feature>
<dbReference type="InterPro" id="IPR011020">
    <property type="entry name" value="HTTM-like"/>
</dbReference>
<evidence type="ECO:0000256" key="4">
    <source>
        <dbReference type="ARBA" id="ARBA00023136"/>
    </source>
</evidence>
<feature type="transmembrane region" description="Helical" evidence="5">
    <location>
        <begin position="247"/>
        <end position="264"/>
    </location>
</feature>
<dbReference type="PANTHER" id="PTHR39535:SF2">
    <property type="entry name" value="HTTM DOMAIN-CONTAINING PROTEIN"/>
    <property type="match status" value="1"/>
</dbReference>
<sequence length="318" mass="36098">MKALTSNSPLQFAALRIGVALTILFKIYSEFDQLDLLYSKTGIIQDFVSRPLQVSYIISLPKFIDFLGISNEHNFLSALYLLFGFSAFCLLIGLKTRINVAICLFIHLLVFNGYSLLTFGFDGFLFTLLFYSLLFPIGRVWSLDNLIHSSKKPIDLAYMNICFNVLQLHLCIVYFTAGVAKFGGQQWMDGTAIWSAINQPQFYSMFTDFFKDLISRPGVSAIFSWTTLFVEMLFPVLIWIKWGRVRVLILLSVILMHVFIGAVMGLQLFAWIMIVFDLSAFGGVFGSVYCAIKMKITKFQRFSPKPTALTIYLPGKVN</sequence>
<evidence type="ECO:0000256" key="1">
    <source>
        <dbReference type="ARBA" id="ARBA00004127"/>
    </source>
</evidence>
<name>A0A4U1CSY6_9SPHI</name>
<dbReference type="InterPro" id="IPR052964">
    <property type="entry name" value="Sporulation_signal_mat"/>
</dbReference>
<keyword evidence="3 5" id="KW-1133">Transmembrane helix</keyword>
<feature type="domain" description="HTTM-like" evidence="6">
    <location>
        <begin position="4"/>
        <end position="285"/>
    </location>
</feature>
<keyword evidence="4 5" id="KW-0472">Membrane</keyword>
<comment type="caution">
    <text evidence="7">The sequence shown here is derived from an EMBL/GenBank/DDBJ whole genome shotgun (WGS) entry which is preliminary data.</text>
</comment>
<reference evidence="7 8" key="1">
    <citation type="submission" date="2019-04" db="EMBL/GenBank/DDBJ databases">
        <title>Pedobacter sp. RP-3-15 sp. nov., isolated from Arctic soil.</title>
        <authorList>
            <person name="Dahal R.H."/>
            <person name="Kim D.-U."/>
        </authorList>
    </citation>
    <scope>NUCLEOTIDE SEQUENCE [LARGE SCALE GENOMIC DNA]</scope>
    <source>
        <strain evidence="7 8">RP-3-15</strain>
    </source>
</reference>
<keyword evidence="2 5" id="KW-0812">Transmembrane</keyword>
<evidence type="ECO:0000256" key="2">
    <source>
        <dbReference type="ARBA" id="ARBA00022692"/>
    </source>
</evidence>
<feature type="transmembrane region" description="Helical" evidence="5">
    <location>
        <begin position="75"/>
        <end position="93"/>
    </location>
</feature>
<dbReference type="OrthoDB" id="1496138at2"/>
<accession>A0A4U1CSY6</accession>
<keyword evidence="8" id="KW-1185">Reference proteome</keyword>
<organism evidence="7 8">
    <name type="scientific">Pedobacter frigoris</name>
    <dbReference type="NCBI Taxonomy" id="2571272"/>
    <lineage>
        <taxon>Bacteria</taxon>
        <taxon>Pseudomonadati</taxon>
        <taxon>Bacteroidota</taxon>
        <taxon>Sphingobacteriia</taxon>
        <taxon>Sphingobacteriales</taxon>
        <taxon>Sphingobacteriaceae</taxon>
        <taxon>Pedobacter</taxon>
    </lineage>
</organism>
<dbReference type="AlphaFoldDB" id="A0A4U1CSY6"/>
<evidence type="ECO:0000256" key="5">
    <source>
        <dbReference type="SAM" id="Phobius"/>
    </source>
</evidence>
<evidence type="ECO:0000259" key="6">
    <source>
        <dbReference type="SMART" id="SM00752"/>
    </source>
</evidence>
<evidence type="ECO:0000313" key="8">
    <source>
        <dbReference type="Proteomes" id="UP000307244"/>
    </source>
</evidence>
<dbReference type="RefSeq" id="WP_136834277.1">
    <property type="nucleotide sequence ID" value="NZ_SWBQ01000001.1"/>
</dbReference>
<dbReference type="SMART" id="SM00752">
    <property type="entry name" value="HTTM"/>
    <property type="match status" value="1"/>
</dbReference>
<evidence type="ECO:0000313" key="7">
    <source>
        <dbReference type="EMBL" id="TKC08858.1"/>
    </source>
</evidence>
<feature type="transmembrane region" description="Helical" evidence="5">
    <location>
        <begin position="12"/>
        <end position="29"/>
    </location>
</feature>
<feature type="transmembrane region" description="Helical" evidence="5">
    <location>
        <begin position="270"/>
        <end position="292"/>
    </location>
</feature>
<evidence type="ECO:0000256" key="3">
    <source>
        <dbReference type="ARBA" id="ARBA00022989"/>
    </source>
</evidence>
<feature type="transmembrane region" description="Helical" evidence="5">
    <location>
        <begin position="100"/>
        <end position="117"/>
    </location>
</feature>
<comment type="subcellular location">
    <subcellularLocation>
        <location evidence="1">Endomembrane system</location>
        <topology evidence="1">Multi-pass membrane protein</topology>
    </subcellularLocation>
</comment>
<feature type="transmembrane region" description="Helical" evidence="5">
    <location>
        <begin position="161"/>
        <end position="180"/>
    </location>
</feature>
<dbReference type="Proteomes" id="UP000307244">
    <property type="component" value="Unassembled WGS sequence"/>
</dbReference>
<proteinExistence type="predicted"/>
<protein>
    <recommendedName>
        <fullName evidence="6">HTTM-like domain-containing protein</fullName>
    </recommendedName>
</protein>